<evidence type="ECO:0000256" key="5">
    <source>
        <dbReference type="ARBA" id="ARBA00022605"/>
    </source>
</evidence>
<dbReference type="OrthoDB" id="9786954at2"/>
<dbReference type="GO" id="GO:0004640">
    <property type="term" value="F:phosphoribosylanthranilate isomerase activity"/>
    <property type="evidence" value="ECO:0007669"/>
    <property type="project" value="UniProtKB-UniRule"/>
</dbReference>
<reference evidence="11 12" key="1">
    <citation type="submission" date="2017-09" db="EMBL/GenBank/DDBJ databases">
        <title>Complete Genome Sequences of Two Strains of the Meat Spoilage Bacterium Brochothrix thermosphacta Isolated from Ground Chicken.</title>
        <authorList>
            <person name="Paoli G.C."/>
            <person name="Wijey C."/>
            <person name="Chen C.-Y."/>
            <person name="Nguyen L."/>
            <person name="Yan X."/>
            <person name="Irwin P.L."/>
        </authorList>
    </citation>
    <scope>NUCLEOTIDE SEQUENCE [LARGE SCALE GENOMIC DNA]</scope>
    <source>
        <strain evidence="11 12">BI</strain>
    </source>
</reference>
<dbReference type="GO" id="GO:0000162">
    <property type="term" value="P:L-tryptophan biosynthetic process"/>
    <property type="evidence" value="ECO:0007669"/>
    <property type="project" value="UniProtKB-UniRule"/>
</dbReference>
<evidence type="ECO:0000256" key="4">
    <source>
        <dbReference type="ARBA" id="ARBA00022272"/>
    </source>
</evidence>
<dbReference type="InterPro" id="IPR013785">
    <property type="entry name" value="Aldolase_TIM"/>
</dbReference>
<evidence type="ECO:0000313" key="12">
    <source>
        <dbReference type="Proteomes" id="UP000243591"/>
    </source>
</evidence>
<dbReference type="EC" id="5.3.1.24" evidence="3 9"/>
<keyword evidence="6 9" id="KW-0822">Tryptophan biosynthesis</keyword>
<evidence type="ECO:0000256" key="8">
    <source>
        <dbReference type="ARBA" id="ARBA00023235"/>
    </source>
</evidence>
<dbReference type="InterPro" id="IPR001240">
    <property type="entry name" value="PRAI_dom"/>
</dbReference>
<evidence type="ECO:0000256" key="3">
    <source>
        <dbReference type="ARBA" id="ARBA00012572"/>
    </source>
</evidence>
<evidence type="ECO:0000256" key="9">
    <source>
        <dbReference type="HAMAP-Rule" id="MF_00135"/>
    </source>
</evidence>
<dbReference type="PANTHER" id="PTHR42894:SF1">
    <property type="entry name" value="N-(5'-PHOSPHORIBOSYL)ANTHRANILATE ISOMERASE"/>
    <property type="match status" value="1"/>
</dbReference>
<name>A0A1D2LZJ3_BROTH</name>
<dbReference type="AlphaFoldDB" id="A0A1D2LZJ3"/>
<feature type="domain" description="N-(5'phosphoribosyl) anthranilate isomerase (PRAI)" evidence="10">
    <location>
        <begin position="4"/>
        <end position="184"/>
    </location>
</feature>
<keyword evidence="12" id="KW-1185">Reference proteome</keyword>
<comment type="pathway">
    <text evidence="2 9">Amino-acid biosynthesis; L-tryptophan biosynthesis; L-tryptophan from chorismate: step 3/5.</text>
</comment>
<dbReference type="HAMAP" id="MF_00135">
    <property type="entry name" value="PRAI"/>
    <property type="match status" value="1"/>
</dbReference>
<accession>A0A1D2LZJ3</accession>
<dbReference type="InterPro" id="IPR011060">
    <property type="entry name" value="RibuloseP-bd_barrel"/>
</dbReference>
<protein>
    <recommendedName>
        <fullName evidence="4 9">N-(5'-phosphoribosyl)anthranilate isomerase</fullName>
        <shortName evidence="9">PRAI</shortName>
        <ecNumber evidence="3 9">5.3.1.24</ecNumber>
    </recommendedName>
</protein>
<dbReference type="SUPFAM" id="SSF51366">
    <property type="entry name" value="Ribulose-phoshate binding barrel"/>
    <property type="match status" value="1"/>
</dbReference>
<evidence type="ECO:0000256" key="1">
    <source>
        <dbReference type="ARBA" id="ARBA00001164"/>
    </source>
</evidence>
<dbReference type="CDD" id="cd00405">
    <property type="entry name" value="PRAI"/>
    <property type="match status" value="1"/>
</dbReference>
<dbReference type="Proteomes" id="UP000243591">
    <property type="component" value="Chromosome"/>
</dbReference>
<dbReference type="KEGG" id="bths:CNY62_01180"/>
<proteinExistence type="inferred from homology"/>
<evidence type="ECO:0000259" key="10">
    <source>
        <dbReference type="Pfam" id="PF00697"/>
    </source>
</evidence>
<dbReference type="PANTHER" id="PTHR42894">
    <property type="entry name" value="N-(5'-PHOSPHORIBOSYL)ANTHRANILATE ISOMERASE"/>
    <property type="match status" value="1"/>
</dbReference>
<comment type="catalytic activity">
    <reaction evidence="1 9">
        <text>N-(5-phospho-beta-D-ribosyl)anthranilate = 1-(2-carboxyphenylamino)-1-deoxy-D-ribulose 5-phosphate</text>
        <dbReference type="Rhea" id="RHEA:21540"/>
        <dbReference type="ChEBI" id="CHEBI:18277"/>
        <dbReference type="ChEBI" id="CHEBI:58613"/>
        <dbReference type="EC" id="5.3.1.24"/>
    </reaction>
</comment>
<evidence type="ECO:0000256" key="7">
    <source>
        <dbReference type="ARBA" id="ARBA00023141"/>
    </source>
</evidence>
<dbReference type="EMBL" id="CP023483">
    <property type="protein sequence ID" value="ATF25102.1"/>
    <property type="molecule type" value="Genomic_DNA"/>
</dbReference>
<keyword evidence="8 9" id="KW-0413">Isomerase</keyword>
<dbReference type="UniPathway" id="UPA00035">
    <property type="reaction ID" value="UER00042"/>
</dbReference>
<dbReference type="Gene3D" id="3.20.20.70">
    <property type="entry name" value="Aldolase class I"/>
    <property type="match status" value="1"/>
</dbReference>
<dbReference type="InterPro" id="IPR044643">
    <property type="entry name" value="TrpF_fam"/>
</dbReference>
<keyword evidence="5 9" id="KW-0028">Amino-acid biosynthesis</keyword>
<sequence length="196" mass="21152">MTKIKICGVMDTATALTVVEAGADYIGFVLAPSRRQVSFEEAKKIRCVIPSRVKVIGVFVSPTTANVLEAIETIHLDGVQIHGEVPVLENITVPVIRAVPLAKLEEAIAYQTVLVDSPQPGSGTVFDWTQLHNVKHPDLWLAGGLSAENVGEAIENVKPTVVDVSSGVETDGKKDVTKIRAFIQTVRSKEDENNDL</sequence>
<evidence type="ECO:0000256" key="2">
    <source>
        <dbReference type="ARBA" id="ARBA00004664"/>
    </source>
</evidence>
<evidence type="ECO:0000313" key="11">
    <source>
        <dbReference type="EMBL" id="ATF25102.1"/>
    </source>
</evidence>
<evidence type="ECO:0000256" key="6">
    <source>
        <dbReference type="ARBA" id="ARBA00022822"/>
    </source>
</evidence>
<organism evidence="11 12">
    <name type="scientific">Brochothrix thermosphacta</name>
    <name type="common">Microbacterium thermosphactum</name>
    <dbReference type="NCBI Taxonomy" id="2756"/>
    <lineage>
        <taxon>Bacteria</taxon>
        <taxon>Bacillati</taxon>
        <taxon>Bacillota</taxon>
        <taxon>Bacilli</taxon>
        <taxon>Bacillales</taxon>
        <taxon>Listeriaceae</taxon>
        <taxon>Brochothrix</taxon>
    </lineage>
</organism>
<keyword evidence="7 9" id="KW-0057">Aromatic amino acid biosynthesis</keyword>
<dbReference type="Pfam" id="PF00697">
    <property type="entry name" value="PRAI"/>
    <property type="match status" value="1"/>
</dbReference>
<dbReference type="RefSeq" id="WP_069125227.1">
    <property type="nucleotide sequence ID" value="NZ_CP023483.1"/>
</dbReference>
<comment type="similarity">
    <text evidence="9">Belongs to the TrpF family.</text>
</comment>
<dbReference type="STRING" id="2756.BFR44_02335"/>
<gene>
    <name evidence="9" type="primary">trpF</name>
    <name evidence="11" type="ORF">CNY62_01180</name>
</gene>